<dbReference type="Pfam" id="PF13589">
    <property type="entry name" value="HATPase_c_3"/>
    <property type="match status" value="1"/>
</dbReference>
<protein>
    <recommendedName>
        <fullName evidence="3">DNA mismatch repair protein</fullName>
    </recommendedName>
</protein>
<dbReference type="SUPFAM" id="SSF55874">
    <property type="entry name" value="ATPase domain of HSP90 chaperone/DNA topoisomerase II/histidine kinase"/>
    <property type="match status" value="1"/>
</dbReference>
<keyword evidence="2" id="KW-1185">Reference proteome</keyword>
<dbReference type="InterPro" id="IPR036890">
    <property type="entry name" value="HATPase_C_sf"/>
</dbReference>
<organism evidence="1 2">
    <name type="scientific">Sphingomonas taxi</name>
    <dbReference type="NCBI Taxonomy" id="1549858"/>
    <lineage>
        <taxon>Bacteria</taxon>
        <taxon>Pseudomonadati</taxon>
        <taxon>Pseudomonadota</taxon>
        <taxon>Alphaproteobacteria</taxon>
        <taxon>Sphingomonadales</taxon>
        <taxon>Sphingomonadaceae</taxon>
        <taxon>Sphingomonas</taxon>
    </lineage>
</organism>
<dbReference type="eggNOG" id="COG0323">
    <property type="taxonomic scope" value="Bacteria"/>
</dbReference>
<dbReference type="KEGG" id="stax:MC45_00055"/>
<sequence>MSVAVQDDFVARQTRAKPIPALAELIWNGLDGDASTINVEFAHDDLARGMSRIVIYDNGEGFPREEAKQLFGNLGGSWKRLTRRTRKAGRMVHGQEGRGRYKAFALGQAVTWKVCYKAQDGNRAFEIRLLDADLTDVSISPEVPAPERQTGVIITIGDVRRDFKAFESAEGLQELAEIFALYLINYRSVAIRIGGERLDPEAAIASQHKRTLGPITAEDGTEYPVELHVIEWRSDTKRTLYLCSAEGFPLDQVETRFHVPGFYFSAYLKSPYVERLHNEERIALAEMDPALNGAVDQARFAIKAYFRERAAERAQNVVDEWKAADVYPYRGEPQSTVEKAERQMFDIVAVHVQEIAPDIGLVSDKSKALHLRMLRSAIERGPAELQMILKEVLDLPARQQKELAALLQETTLSAIITAAKTVADRLKFIAALENIVFDPETKGRIKERTQLHRILAENTWVFGEEYNLWVSDQDLKRVLERHKQHLDPAISIDDPVKVIGKKRGIIDLMFSRVTRRHRANDMEHMVVELKAPSVKIGADAITQAKKYAIAVLADERFHSVKGIRWHFWLVSNDYDAYARNEIDTGPDPERRLIMRGGNVTVGIKTWGELIEENRARLQFFQEHLQHTADESQSIKYLQEKHAKFLEGVLVVDDDGDPVA</sequence>
<accession>A0A097EJY4</accession>
<dbReference type="Proteomes" id="UP000033200">
    <property type="component" value="Chromosome"/>
</dbReference>
<gene>
    <name evidence="1" type="ORF">MC45_00055</name>
</gene>
<dbReference type="STRING" id="1549858.MC45_00055"/>
<dbReference type="Gene3D" id="3.30.565.10">
    <property type="entry name" value="Histidine kinase-like ATPase, C-terminal domain"/>
    <property type="match status" value="1"/>
</dbReference>
<dbReference type="HOGENOM" id="CLU_025321_1_0_5"/>
<evidence type="ECO:0008006" key="3">
    <source>
        <dbReference type="Google" id="ProtNLM"/>
    </source>
</evidence>
<evidence type="ECO:0000313" key="1">
    <source>
        <dbReference type="EMBL" id="AIT07863.1"/>
    </source>
</evidence>
<name>A0A097EJY4_9SPHN</name>
<dbReference type="AlphaFoldDB" id="A0A097EJY4"/>
<dbReference type="EMBL" id="CP009571">
    <property type="protein sequence ID" value="AIT07863.1"/>
    <property type="molecule type" value="Genomic_DNA"/>
</dbReference>
<proteinExistence type="predicted"/>
<reference evidence="1 2" key="1">
    <citation type="submission" date="2014-09" db="EMBL/GenBank/DDBJ databases">
        <title>Using Illumina technology Improving SMRT sequencing Genome Assembly by RASTools.</title>
        <authorList>
            <person name="Zhou Y."/>
            <person name="Ma T."/>
            <person name="Liu T."/>
        </authorList>
    </citation>
    <scope>NUCLEOTIDE SEQUENCE [LARGE SCALE GENOMIC DNA]</scope>
    <source>
        <strain evidence="1 2">ATCC 55669</strain>
    </source>
</reference>
<evidence type="ECO:0000313" key="2">
    <source>
        <dbReference type="Proteomes" id="UP000033200"/>
    </source>
</evidence>